<evidence type="ECO:0000313" key="3">
    <source>
        <dbReference type="Proteomes" id="UP000318823"/>
    </source>
</evidence>
<dbReference type="Proteomes" id="UP000318823">
    <property type="component" value="Chromosome"/>
</dbReference>
<protein>
    <submittedName>
        <fullName evidence="2">Uncharacterized protein</fullName>
    </submittedName>
</protein>
<reference evidence="3" key="1">
    <citation type="journal article" date="2018" name="J. Anim. Genet.">
        <title>Acquired interbacterial defense systems protect against interspecies antagonism in the human gut microbiome.</title>
        <authorList>
            <person name="Ross B.D."/>
            <person name="Verster A.J."/>
            <person name="Radey M.C."/>
            <person name="Schmidtke D.T."/>
            <person name="Pope C.E."/>
            <person name="Hoffman L.R."/>
            <person name="Hajjar A."/>
            <person name="Peterson S.B."/>
            <person name="Borenstein E."/>
            <person name="Mougous J."/>
        </authorList>
    </citation>
    <scope>NUCLEOTIDE SEQUENCE [LARGE SCALE GENOMIC DNA]</scope>
    <source>
        <strain evidence="3">3725 D1 iv</strain>
    </source>
</reference>
<accession>A0AAP9IUI4</accession>
<keyword evidence="1" id="KW-0175">Coiled coil</keyword>
<organism evidence="2 3">
    <name type="scientific">Bacteroides ovatus</name>
    <dbReference type="NCBI Taxonomy" id="28116"/>
    <lineage>
        <taxon>Bacteria</taxon>
        <taxon>Pseudomonadati</taxon>
        <taxon>Bacteroidota</taxon>
        <taxon>Bacteroidia</taxon>
        <taxon>Bacteroidales</taxon>
        <taxon>Bacteroidaceae</taxon>
        <taxon>Bacteroides</taxon>
    </lineage>
</organism>
<name>A0AAP9IUI4_BACOV</name>
<gene>
    <name evidence="2" type="ORF">DYI28_02365</name>
</gene>
<evidence type="ECO:0000313" key="2">
    <source>
        <dbReference type="EMBL" id="QDM07650.1"/>
    </source>
</evidence>
<dbReference type="RefSeq" id="WP_032846454.1">
    <property type="nucleotide sequence ID" value="NZ_CP041395.1"/>
</dbReference>
<feature type="coiled-coil region" evidence="1">
    <location>
        <begin position="81"/>
        <end position="108"/>
    </location>
</feature>
<proteinExistence type="predicted"/>
<dbReference type="AlphaFoldDB" id="A0AAP9IUI4"/>
<dbReference type="EMBL" id="CP041395">
    <property type="protein sequence ID" value="QDM07650.1"/>
    <property type="molecule type" value="Genomic_DNA"/>
</dbReference>
<evidence type="ECO:0000256" key="1">
    <source>
        <dbReference type="SAM" id="Coils"/>
    </source>
</evidence>
<sequence length="120" mass="14541">MLMQEFIDRTGYTPKSAQEYMEIEGEYYNFPGDKDEFCKMWKGRDQIQTRLKSCQELTDRIRLNLMDINMRRMKTADSRTKKRLKSREKRIRKELEHLESECVDLIARLDGFNYTPVFEL</sequence>